<reference evidence="1" key="1">
    <citation type="journal article" date="2022" name="bioRxiv">
        <title>Sequencing and chromosome-scale assembly of the giantPleurodeles waltlgenome.</title>
        <authorList>
            <person name="Brown T."/>
            <person name="Elewa A."/>
            <person name="Iarovenko S."/>
            <person name="Subramanian E."/>
            <person name="Araus A.J."/>
            <person name="Petzold A."/>
            <person name="Susuki M."/>
            <person name="Suzuki K.-i.T."/>
            <person name="Hayashi T."/>
            <person name="Toyoda A."/>
            <person name="Oliveira C."/>
            <person name="Osipova E."/>
            <person name="Leigh N.D."/>
            <person name="Simon A."/>
            <person name="Yun M.H."/>
        </authorList>
    </citation>
    <scope>NUCLEOTIDE SEQUENCE</scope>
    <source>
        <strain evidence="1">20211129_DDA</strain>
        <tissue evidence="1">Liver</tissue>
    </source>
</reference>
<comment type="caution">
    <text evidence="1">The sequence shown here is derived from an EMBL/GenBank/DDBJ whole genome shotgun (WGS) entry which is preliminary data.</text>
</comment>
<keyword evidence="2" id="KW-1185">Reference proteome</keyword>
<name>A0AAV7NJV5_PLEWA</name>
<dbReference type="EMBL" id="JANPWB010000012">
    <property type="protein sequence ID" value="KAJ1115419.1"/>
    <property type="molecule type" value="Genomic_DNA"/>
</dbReference>
<dbReference type="Proteomes" id="UP001066276">
    <property type="component" value="Chromosome 8"/>
</dbReference>
<organism evidence="1 2">
    <name type="scientific">Pleurodeles waltl</name>
    <name type="common">Iberian ribbed newt</name>
    <dbReference type="NCBI Taxonomy" id="8319"/>
    <lineage>
        <taxon>Eukaryota</taxon>
        <taxon>Metazoa</taxon>
        <taxon>Chordata</taxon>
        <taxon>Craniata</taxon>
        <taxon>Vertebrata</taxon>
        <taxon>Euteleostomi</taxon>
        <taxon>Amphibia</taxon>
        <taxon>Batrachia</taxon>
        <taxon>Caudata</taxon>
        <taxon>Salamandroidea</taxon>
        <taxon>Salamandridae</taxon>
        <taxon>Pleurodelinae</taxon>
        <taxon>Pleurodeles</taxon>
    </lineage>
</organism>
<evidence type="ECO:0000313" key="2">
    <source>
        <dbReference type="Proteomes" id="UP001066276"/>
    </source>
</evidence>
<accession>A0AAV7NJV5</accession>
<sequence>MEGSEPGQGEVSGEAVAQIGRIQCDPKRFQVLGDPHTNELDALGSLGRKGAAVQCTKGMHKDGVQAADLNDEQGTRAVNQQPCTSLGDRLSFSPRGIEGHQLGSAEEPLEQSITGMLTALSLELRAGFETSNANQKEIRGLCETLGGKIDELAGRTAALEEEV</sequence>
<gene>
    <name evidence="1" type="ORF">NDU88_003643</name>
</gene>
<proteinExistence type="predicted"/>
<dbReference type="AlphaFoldDB" id="A0AAV7NJV5"/>
<protein>
    <submittedName>
        <fullName evidence="1">Uncharacterized protein</fullName>
    </submittedName>
</protein>
<evidence type="ECO:0000313" key="1">
    <source>
        <dbReference type="EMBL" id="KAJ1115419.1"/>
    </source>
</evidence>